<dbReference type="PANTHER" id="PTHR43364:SF5">
    <property type="entry name" value="REDUCTASE"/>
    <property type="match status" value="1"/>
</dbReference>
<dbReference type="RefSeq" id="WP_178010975.1">
    <property type="nucleotide sequence ID" value="NZ_CP058316.1"/>
</dbReference>
<gene>
    <name evidence="3" type="ORF">HW566_05125</name>
</gene>
<dbReference type="EMBL" id="CP058316">
    <property type="protein sequence ID" value="QLD11211.1"/>
    <property type="molecule type" value="Genomic_DNA"/>
</dbReference>
<sequence length="322" mass="35435">MKYTRLGRAGAVVSRIALGTMNMGPVIDEEESFSILDEAFERGVTFLDTADVYGGSPWGDEPGQTEALVGRWFESRGRRDDMVLATKVYGTMGDGRNDRGLSSVHIRAAVENSLRRLQTDRIDLYQMHHIDRHVQVDEVLDAFTRLRDQGKILYLGSSNFAGWHIAQYREVAAATGQTPLVTEQSLYNLAQRSVELEVAPAAESYGMGLLPWSPLAGGELAGILRKSDTSRSDASRLSPERTAQIREYERFADERGIDPATLGIAWLLHQPVVTAPIVGPRRRGHMLSALDAVDVELSGDDLAALDRMWPGPGAPAPEAYAW</sequence>
<dbReference type="Proteomes" id="UP000509638">
    <property type="component" value="Chromosome"/>
</dbReference>
<evidence type="ECO:0000313" key="3">
    <source>
        <dbReference type="EMBL" id="QLD11211.1"/>
    </source>
</evidence>
<dbReference type="SUPFAM" id="SSF51430">
    <property type="entry name" value="NAD(P)-linked oxidoreductase"/>
    <property type="match status" value="1"/>
</dbReference>
<evidence type="ECO:0000256" key="1">
    <source>
        <dbReference type="ARBA" id="ARBA00023002"/>
    </source>
</evidence>
<keyword evidence="1" id="KW-0560">Oxidoreductase</keyword>
<organism evidence="3 4">
    <name type="scientific">Microbacterium oleivorans</name>
    <dbReference type="NCBI Taxonomy" id="273677"/>
    <lineage>
        <taxon>Bacteria</taxon>
        <taxon>Bacillati</taxon>
        <taxon>Actinomycetota</taxon>
        <taxon>Actinomycetes</taxon>
        <taxon>Micrococcales</taxon>
        <taxon>Microbacteriaceae</taxon>
        <taxon>Microbacterium</taxon>
    </lineage>
</organism>
<dbReference type="PANTHER" id="PTHR43364">
    <property type="entry name" value="NADH-SPECIFIC METHYLGLYOXAL REDUCTASE-RELATED"/>
    <property type="match status" value="1"/>
</dbReference>
<name>A0A7D5EV93_9MICO</name>
<proteinExistence type="predicted"/>
<dbReference type="GO" id="GO:0016491">
    <property type="term" value="F:oxidoreductase activity"/>
    <property type="evidence" value="ECO:0007669"/>
    <property type="project" value="UniProtKB-KW"/>
</dbReference>
<feature type="domain" description="NADP-dependent oxidoreductase" evidence="2">
    <location>
        <begin position="15"/>
        <end position="308"/>
    </location>
</feature>
<reference evidence="3 4" key="1">
    <citation type="submission" date="2020-06" db="EMBL/GenBank/DDBJ databases">
        <authorList>
            <person name="Jo H."/>
        </authorList>
    </citation>
    <scope>NUCLEOTIDE SEQUENCE [LARGE SCALE GENOMIC DNA]</scope>
    <source>
        <strain evidence="3 4">I46</strain>
    </source>
</reference>
<evidence type="ECO:0000259" key="2">
    <source>
        <dbReference type="Pfam" id="PF00248"/>
    </source>
</evidence>
<dbReference type="Pfam" id="PF00248">
    <property type="entry name" value="Aldo_ket_red"/>
    <property type="match status" value="1"/>
</dbReference>
<dbReference type="FunFam" id="3.20.20.100:FF:000004">
    <property type="entry name" value="Oxidoreductase, aldo/keto reductase"/>
    <property type="match status" value="1"/>
</dbReference>
<protein>
    <submittedName>
        <fullName evidence="3">Aldo/keto reductase</fullName>
    </submittedName>
</protein>
<dbReference type="AlphaFoldDB" id="A0A7D5EV93"/>
<dbReference type="GO" id="GO:0005829">
    <property type="term" value="C:cytosol"/>
    <property type="evidence" value="ECO:0007669"/>
    <property type="project" value="UniProtKB-ARBA"/>
</dbReference>
<accession>A0A7D5EV93</accession>
<evidence type="ECO:0000313" key="4">
    <source>
        <dbReference type="Proteomes" id="UP000509638"/>
    </source>
</evidence>
<dbReference type="Gene3D" id="3.20.20.100">
    <property type="entry name" value="NADP-dependent oxidoreductase domain"/>
    <property type="match status" value="1"/>
</dbReference>
<dbReference type="InterPro" id="IPR050523">
    <property type="entry name" value="AKR_Detox_Biosynth"/>
</dbReference>
<dbReference type="InterPro" id="IPR036812">
    <property type="entry name" value="NAD(P)_OxRdtase_dom_sf"/>
</dbReference>
<dbReference type="InterPro" id="IPR023210">
    <property type="entry name" value="NADP_OxRdtase_dom"/>
</dbReference>